<keyword evidence="1" id="KW-0472">Membrane</keyword>
<accession>A0A382JPE5</accession>
<evidence type="ECO:0000256" key="1">
    <source>
        <dbReference type="SAM" id="Phobius"/>
    </source>
</evidence>
<feature type="transmembrane region" description="Helical" evidence="1">
    <location>
        <begin position="64"/>
        <end position="84"/>
    </location>
</feature>
<name>A0A382JPE5_9ZZZZ</name>
<evidence type="ECO:0000313" key="2">
    <source>
        <dbReference type="EMBL" id="SVC13073.1"/>
    </source>
</evidence>
<feature type="transmembrane region" description="Helical" evidence="1">
    <location>
        <begin position="21"/>
        <end position="44"/>
    </location>
</feature>
<keyword evidence="1" id="KW-0812">Transmembrane</keyword>
<feature type="transmembrane region" description="Helical" evidence="1">
    <location>
        <begin position="96"/>
        <end position="116"/>
    </location>
</feature>
<organism evidence="2">
    <name type="scientific">marine metagenome</name>
    <dbReference type="NCBI Taxonomy" id="408172"/>
    <lineage>
        <taxon>unclassified sequences</taxon>
        <taxon>metagenomes</taxon>
        <taxon>ecological metagenomes</taxon>
    </lineage>
</organism>
<sequence length="136" mass="15669">MFFKNHKAALDYRKRIGSPKVLKPLVLMTLTSITVILIAIVIAPDNDYGHYFSEDHRTLSESGFVTYLSAMFLAAASVLAGISFSRLRSRKDWYKYFWLLATLGFGFFFVDELFWLHERAGWWISESAAVPDGYRN</sequence>
<gene>
    <name evidence="2" type="ORF">METZ01_LOCUS265927</name>
</gene>
<proteinExistence type="predicted"/>
<keyword evidence="1" id="KW-1133">Transmembrane helix</keyword>
<protein>
    <submittedName>
        <fullName evidence="2">Uncharacterized protein</fullName>
    </submittedName>
</protein>
<dbReference type="EMBL" id="UINC01075161">
    <property type="protein sequence ID" value="SVC13073.1"/>
    <property type="molecule type" value="Genomic_DNA"/>
</dbReference>
<reference evidence="2" key="1">
    <citation type="submission" date="2018-05" db="EMBL/GenBank/DDBJ databases">
        <authorList>
            <person name="Lanie J.A."/>
            <person name="Ng W.-L."/>
            <person name="Kazmierczak K.M."/>
            <person name="Andrzejewski T.M."/>
            <person name="Davidsen T.M."/>
            <person name="Wayne K.J."/>
            <person name="Tettelin H."/>
            <person name="Glass J.I."/>
            <person name="Rusch D."/>
            <person name="Podicherti R."/>
            <person name="Tsui H.-C.T."/>
            <person name="Winkler M.E."/>
        </authorList>
    </citation>
    <scope>NUCLEOTIDE SEQUENCE</scope>
</reference>
<dbReference type="AlphaFoldDB" id="A0A382JPE5"/>